<dbReference type="GO" id="GO:0005524">
    <property type="term" value="F:ATP binding"/>
    <property type="evidence" value="ECO:0007669"/>
    <property type="project" value="UniProtKB-KW"/>
</dbReference>
<evidence type="ECO:0000256" key="7">
    <source>
        <dbReference type="ARBA" id="ARBA00023136"/>
    </source>
</evidence>
<dbReference type="VEuPathDB" id="TriTrypDB:TcIL3000_10_6590"/>
<evidence type="ECO:0000313" key="10">
    <source>
        <dbReference type="EMBL" id="CCC93886.1"/>
    </source>
</evidence>
<dbReference type="PANTHER" id="PTHR48041">
    <property type="entry name" value="ABC TRANSPORTER G FAMILY MEMBER 28"/>
    <property type="match status" value="1"/>
</dbReference>
<dbReference type="InterPro" id="IPR003439">
    <property type="entry name" value="ABC_transporter-like_ATP-bd"/>
</dbReference>
<dbReference type="SUPFAM" id="SSF52540">
    <property type="entry name" value="P-loop containing nucleoside triphosphate hydrolases"/>
    <property type="match status" value="1"/>
</dbReference>
<proteinExistence type="predicted"/>
<keyword evidence="6 8" id="KW-1133">Transmembrane helix</keyword>
<dbReference type="InterPro" id="IPR043926">
    <property type="entry name" value="ABCG_dom"/>
</dbReference>
<protein>
    <submittedName>
        <fullName evidence="10">Putative ABC transporter</fullName>
    </submittedName>
</protein>
<evidence type="ECO:0000259" key="9">
    <source>
        <dbReference type="PROSITE" id="PS50893"/>
    </source>
</evidence>
<feature type="transmembrane region" description="Helical" evidence="8">
    <location>
        <begin position="551"/>
        <end position="570"/>
    </location>
</feature>
<dbReference type="InterPro" id="IPR027417">
    <property type="entry name" value="P-loop_NTPase"/>
</dbReference>
<dbReference type="FunFam" id="3.40.50.300:FF:001495">
    <property type="entry name" value="ATP-binding cassette protein subfamily G, member 4"/>
    <property type="match status" value="1"/>
</dbReference>
<evidence type="ECO:0000256" key="2">
    <source>
        <dbReference type="ARBA" id="ARBA00022448"/>
    </source>
</evidence>
<evidence type="ECO:0000256" key="1">
    <source>
        <dbReference type="ARBA" id="ARBA00004141"/>
    </source>
</evidence>
<dbReference type="InterPro" id="IPR003593">
    <property type="entry name" value="AAA+_ATPase"/>
</dbReference>
<keyword evidence="7 8" id="KW-0472">Membrane</keyword>
<dbReference type="EMBL" id="HE575323">
    <property type="protein sequence ID" value="CCC93886.1"/>
    <property type="molecule type" value="Genomic_DNA"/>
</dbReference>
<dbReference type="GO" id="GO:0140359">
    <property type="term" value="F:ABC-type transporter activity"/>
    <property type="evidence" value="ECO:0007669"/>
    <property type="project" value="InterPro"/>
</dbReference>
<dbReference type="PROSITE" id="PS50893">
    <property type="entry name" value="ABC_TRANSPORTER_2"/>
    <property type="match status" value="1"/>
</dbReference>
<dbReference type="SMART" id="SM00382">
    <property type="entry name" value="AAA"/>
    <property type="match status" value="1"/>
</dbReference>
<name>G0UWW9_TRYCI</name>
<dbReference type="Pfam" id="PF00005">
    <property type="entry name" value="ABC_tran"/>
    <property type="match status" value="1"/>
</dbReference>
<keyword evidence="5" id="KW-0067">ATP-binding</keyword>
<evidence type="ECO:0000256" key="3">
    <source>
        <dbReference type="ARBA" id="ARBA00022692"/>
    </source>
</evidence>
<dbReference type="Pfam" id="PF19055">
    <property type="entry name" value="ABC2_membrane_7"/>
    <property type="match status" value="1"/>
</dbReference>
<dbReference type="Gene3D" id="3.40.50.300">
    <property type="entry name" value="P-loop containing nucleotide triphosphate hydrolases"/>
    <property type="match status" value="1"/>
</dbReference>
<evidence type="ECO:0000256" key="4">
    <source>
        <dbReference type="ARBA" id="ARBA00022741"/>
    </source>
</evidence>
<accession>G0UWW9</accession>
<dbReference type="InterPro" id="IPR013525">
    <property type="entry name" value="ABC2_TM"/>
</dbReference>
<keyword evidence="4" id="KW-0547">Nucleotide-binding</keyword>
<gene>
    <name evidence="10" type="ORF">TCIL3000_10_6590</name>
</gene>
<dbReference type="GO" id="GO:0016887">
    <property type="term" value="F:ATP hydrolysis activity"/>
    <property type="evidence" value="ECO:0007669"/>
    <property type="project" value="InterPro"/>
</dbReference>
<dbReference type="PANTHER" id="PTHR48041:SF102">
    <property type="entry name" value="TRANSPORTER, PUTATIVE-RELATED"/>
    <property type="match status" value="1"/>
</dbReference>
<dbReference type="GO" id="GO:0016020">
    <property type="term" value="C:membrane"/>
    <property type="evidence" value="ECO:0007669"/>
    <property type="project" value="UniProtKB-SubCell"/>
</dbReference>
<keyword evidence="3 8" id="KW-0812">Transmembrane</keyword>
<dbReference type="Pfam" id="PF01061">
    <property type="entry name" value="ABC2_membrane"/>
    <property type="match status" value="1"/>
</dbReference>
<feature type="transmembrane region" description="Helical" evidence="8">
    <location>
        <begin position="405"/>
        <end position="428"/>
    </location>
</feature>
<dbReference type="AlphaFoldDB" id="G0UWW9"/>
<evidence type="ECO:0000256" key="6">
    <source>
        <dbReference type="ARBA" id="ARBA00022989"/>
    </source>
</evidence>
<comment type="subcellular location">
    <subcellularLocation>
        <location evidence="1">Membrane</location>
        <topology evidence="1">Multi-pass membrane protein</topology>
    </subcellularLocation>
</comment>
<feature type="transmembrane region" description="Helical" evidence="8">
    <location>
        <begin position="640"/>
        <end position="662"/>
    </location>
</feature>
<organism evidence="10">
    <name type="scientific">Trypanosoma congolense (strain IL3000)</name>
    <dbReference type="NCBI Taxonomy" id="1068625"/>
    <lineage>
        <taxon>Eukaryota</taxon>
        <taxon>Discoba</taxon>
        <taxon>Euglenozoa</taxon>
        <taxon>Kinetoplastea</taxon>
        <taxon>Metakinetoplastina</taxon>
        <taxon>Trypanosomatida</taxon>
        <taxon>Trypanosomatidae</taxon>
        <taxon>Trypanosoma</taxon>
        <taxon>Nannomonas</taxon>
    </lineage>
</organism>
<evidence type="ECO:0000256" key="8">
    <source>
        <dbReference type="SAM" id="Phobius"/>
    </source>
</evidence>
<evidence type="ECO:0000256" key="5">
    <source>
        <dbReference type="ARBA" id="ARBA00022840"/>
    </source>
</evidence>
<reference evidence="10" key="1">
    <citation type="journal article" date="2012" name="Proc. Natl. Acad. Sci. U.S.A.">
        <title>Antigenic diversity is generated by distinct evolutionary mechanisms in African trypanosome species.</title>
        <authorList>
            <person name="Jackson A.P."/>
            <person name="Berry A."/>
            <person name="Aslett M."/>
            <person name="Allison H.C."/>
            <person name="Burton P."/>
            <person name="Vavrova-Anderson J."/>
            <person name="Brown R."/>
            <person name="Browne H."/>
            <person name="Corton N."/>
            <person name="Hauser H."/>
            <person name="Gamble J."/>
            <person name="Gilderthorp R."/>
            <person name="Marcello L."/>
            <person name="McQuillan J."/>
            <person name="Otto T.D."/>
            <person name="Quail M.A."/>
            <person name="Sanders M.J."/>
            <person name="van Tonder A."/>
            <person name="Ginger M.L."/>
            <person name="Field M.C."/>
            <person name="Barry J.D."/>
            <person name="Hertz-Fowler C."/>
            <person name="Berriman M."/>
        </authorList>
    </citation>
    <scope>NUCLEOTIDE SEQUENCE</scope>
    <source>
        <strain evidence="10">IL3000</strain>
    </source>
</reference>
<feature type="domain" description="ABC transporter" evidence="9">
    <location>
        <begin position="78"/>
        <end position="318"/>
    </location>
</feature>
<dbReference type="InterPro" id="IPR050352">
    <property type="entry name" value="ABCG_transporters"/>
</dbReference>
<keyword evidence="2" id="KW-0813">Transport</keyword>
<sequence length="669" mass="75233">MKCFRGKPCDDEELTAVSSIVSEEPQENPDQQNMGGQEASPPICTAETCELTQYFGSFVQPNPSMNVSFFNMPFPVPLSWHNLAYSIQGKRILNNLSGTALPSRCLAIMGGSGAGKTTFLNAISDQLSISKHRQLEGRIQLGDVEYKHQYRKAMGFVTQDDLLSSLSTPKRSFKFSLRVRRDADYETTQRQVSETLEELGLQHCGDTRVGTPGLVAGLSGGERKRCSVGVELICDPKILLLDEPTSGLDHVTSVNLIELLNTISRRGRTVIYTIHQPSAGVLKHFDDLMLLVRGQCVYHGTMEDSVAYFQSIGYTCPETYTPTDFYMSLMQDPVSSRVLIKQWRRHIKKRGRTLHTRVVALNEQPGMSDTATFLQSYIRRFKGNMWTQLSELMLRDFRDLVLSRVSWIACFFQATIFSLLGGLIFLNVGNDMTGIQDREGVIFLIVVNRGMGQPYAMIQHFFRVKPLYIREQHVGSYPPILYHVSKVIVETPHRMFFALIECSIIYWLVGLYANAGTFFTFYAAIALLSEVAASYGFMLSAALSSTTSATGFAPIVLIPLTLVGGLYATTERMRPYWYFLEKLSFFRHAFILILRNELIHIDKIECDEKTNSSGLCGFLPANGQEVLELNGLEDGQSENWIMWLSLALLYIVMNTGIVIALYKAARHKL</sequence>